<evidence type="ECO:0000259" key="1">
    <source>
        <dbReference type="Pfam" id="PF12728"/>
    </source>
</evidence>
<evidence type="ECO:0000313" key="2">
    <source>
        <dbReference type="EMBL" id="NAZ17899.1"/>
    </source>
</evidence>
<protein>
    <submittedName>
        <fullName evidence="2">Helix-turn-helix domain-containing protein</fullName>
    </submittedName>
</protein>
<dbReference type="InterPro" id="IPR010093">
    <property type="entry name" value="SinI_DNA-bd"/>
</dbReference>
<sequence length="63" mass="6809">MSNVRSELIVTAEVAERLGVTPRHVSRLVDEGKLAPVFKAPGIRGAYLFDRTEVEALAESGAK</sequence>
<dbReference type="InterPro" id="IPR041657">
    <property type="entry name" value="HTH_17"/>
</dbReference>
<dbReference type="EMBL" id="WYDN01000030">
    <property type="protein sequence ID" value="NAZ17899.1"/>
    <property type="molecule type" value="Genomic_DNA"/>
</dbReference>
<name>A0A6L9G9T1_9MICC</name>
<dbReference type="GO" id="GO:0003677">
    <property type="term" value="F:DNA binding"/>
    <property type="evidence" value="ECO:0007669"/>
    <property type="project" value="InterPro"/>
</dbReference>
<accession>A0A6L9G9T1</accession>
<evidence type="ECO:0000313" key="3">
    <source>
        <dbReference type="Proteomes" id="UP000477543"/>
    </source>
</evidence>
<dbReference type="Gene3D" id="1.10.1660.10">
    <property type="match status" value="1"/>
</dbReference>
<feature type="domain" description="Helix-turn-helix" evidence="1">
    <location>
        <begin position="11"/>
        <end position="60"/>
    </location>
</feature>
<dbReference type="NCBIfam" id="TIGR01764">
    <property type="entry name" value="excise"/>
    <property type="match status" value="1"/>
</dbReference>
<dbReference type="RefSeq" id="WP_161450204.1">
    <property type="nucleotide sequence ID" value="NZ_WYDN01000030.1"/>
</dbReference>
<dbReference type="InterPro" id="IPR009061">
    <property type="entry name" value="DNA-bd_dom_put_sf"/>
</dbReference>
<dbReference type="Pfam" id="PF12728">
    <property type="entry name" value="HTH_17"/>
    <property type="match status" value="1"/>
</dbReference>
<dbReference type="Proteomes" id="UP000477543">
    <property type="component" value="Unassembled WGS sequence"/>
</dbReference>
<dbReference type="SUPFAM" id="SSF46955">
    <property type="entry name" value="Putative DNA-binding domain"/>
    <property type="match status" value="1"/>
</dbReference>
<organism evidence="2 3">
    <name type="scientific">Glutamicibacter soli</name>
    <dbReference type="NCBI Taxonomy" id="453836"/>
    <lineage>
        <taxon>Bacteria</taxon>
        <taxon>Bacillati</taxon>
        <taxon>Actinomycetota</taxon>
        <taxon>Actinomycetes</taxon>
        <taxon>Micrococcales</taxon>
        <taxon>Micrococcaceae</taxon>
        <taxon>Glutamicibacter</taxon>
    </lineage>
</organism>
<reference evidence="2 3" key="1">
    <citation type="submission" date="2020-01" db="EMBL/GenBank/DDBJ databases">
        <title>Glutamicibacter soli M275.</title>
        <authorList>
            <person name="Meng X."/>
        </authorList>
    </citation>
    <scope>NUCLEOTIDE SEQUENCE [LARGE SCALE GENOMIC DNA]</scope>
    <source>
        <strain evidence="2 3">M275</strain>
    </source>
</reference>
<proteinExistence type="predicted"/>
<dbReference type="AlphaFoldDB" id="A0A6L9G9T1"/>
<gene>
    <name evidence="2" type="ORF">GT020_17800</name>
</gene>
<comment type="caution">
    <text evidence="2">The sequence shown here is derived from an EMBL/GenBank/DDBJ whole genome shotgun (WGS) entry which is preliminary data.</text>
</comment>